<dbReference type="EMBL" id="SOPX01000003">
    <property type="protein sequence ID" value="TFB30312.1"/>
    <property type="molecule type" value="Genomic_DNA"/>
</dbReference>
<comment type="caution">
    <text evidence="2">The sequence shown here is derived from an EMBL/GenBank/DDBJ whole genome shotgun (WGS) entry which is preliminary data.</text>
</comment>
<dbReference type="EMBL" id="RCCK01000017">
    <property type="protein sequence ID" value="RLJ69309.1"/>
    <property type="molecule type" value="Genomic_DNA"/>
</dbReference>
<evidence type="ECO:0000313" key="4">
    <source>
        <dbReference type="Proteomes" id="UP000273898"/>
    </source>
</evidence>
<dbReference type="PROSITE" id="PS51257">
    <property type="entry name" value="PROKAR_LIPOPROTEIN"/>
    <property type="match status" value="1"/>
</dbReference>
<dbReference type="AlphaFoldDB" id="A0A497XN38"/>
<evidence type="ECO:0008006" key="6">
    <source>
        <dbReference type="Google" id="ProtNLM"/>
    </source>
</evidence>
<organism evidence="2 4">
    <name type="scientific">Pedobacter alluvionis</name>
    <dbReference type="NCBI Taxonomy" id="475253"/>
    <lineage>
        <taxon>Bacteria</taxon>
        <taxon>Pseudomonadati</taxon>
        <taxon>Bacteroidota</taxon>
        <taxon>Sphingobacteriia</taxon>
        <taxon>Sphingobacteriales</taxon>
        <taxon>Sphingobacteriaceae</taxon>
        <taxon>Pedobacter</taxon>
    </lineage>
</organism>
<reference evidence="3 5" key="2">
    <citation type="submission" date="2019-03" db="EMBL/GenBank/DDBJ databases">
        <authorList>
            <person name="He R.-H."/>
        </authorList>
    </citation>
    <scope>NUCLEOTIDE SEQUENCE [LARGE SCALE GENOMIC DNA]</scope>
    <source>
        <strain evidence="3 5">DSM 19624</strain>
    </source>
</reference>
<gene>
    <name evidence="2" type="ORF">BCL90_5231</name>
    <name evidence="3" type="ORF">E3V97_19285</name>
</gene>
<evidence type="ECO:0000256" key="1">
    <source>
        <dbReference type="SAM" id="SignalP"/>
    </source>
</evidence>
<name>A0A497XN38_9SPHI</name>
<dbReference type="Proteomes" id="UP000297429">
    <property type="component" value="Unassembled WGS sequence"/>
</dbReference>
<protein>
    <recommendedName>
        <fullName evidence="6">Lipoprotein</fullName>
    </recommendedName>
</protein>
<dbReference type="Proteomes" id="UP000273898">
    <property type="component" value="Unassembled WGS sequence"/>
</dbReference>
<feature type="signal peptide" evidence="1">
    <location>
        <begin position="1"/>
        <end position="21"/>
    </location>
</feature>
<dbReference type="OrthoDB" id="871084at2"/>
<evidence type="ECO:0000313" key="5">
    <source>
        <dbReference type="Proteomes" id="UP000297429"/>
    </source>
</evidence>
<keyword evidence="5" id="KW-1185">Reference proteome</keyword>
<sequence>MKKLFVLIFYLLVISSCTAPGADKKTVLEKNEDQDTVKDIRQKFTEGKIEIEITTPGTSLGKIFRSVYPKKGNVRKQLENAIKLSSPKTKLEFEAISNKNPMILLNFMLLPWKSSILLKPDKATVKFDALTYHGENTVDYKSAHGIFFIRSQDKKNQKITFTYHKNELGKAGIQSTIHSEDYTIQKTPIIENIAGFNCKKSIYTLKNPGNAINHRLVSNSLTVAKIEVWSSDQMPSTVNFLNPLYINEKNGILKLKVFYNTDEHMAILYSFKKVVATKISPEEMKIQQSSPVYSYSKDAVHIASQVMGILFKI</sequence>
<reference evidence="2 4" key="1">
    <citation type="submission" date="2018-10" db="EMBL/GenBank/DDBJ databases">
        <title>Genomic Encyclopedia of Archaeal and Bacterial Type Strains, Phase II (KMG-II): from individual species to whole genera.</title>
        <authorList>
            <person name="Goeker M."/>
        </authorList>
    </citation>
    <scope>NUCLEOTIDE SEQUENCE [LARGE SCALE GENOMIC DNA]</scope>
    <source>
        <strain evidence="2 4">DSM 19624</strain>
    </source>
</reference>
<evidence type="ECO:0000313" key="2">
    <source>
        <dbReference type="EMBL" id="RLJ69309.1"/>
    </source>
</evidence>
<dbReference type="RefSeq" id="WP_121288030.1">
    <property type="nucleotide sequence ID" value="NZ_RCCK01000017.1"/>
</dbReference>
<keyword evidence="1" id="KW-0732">Signal</keyword>
<accession>A0A497XN38</accession>
<proteinExistence type="predicted"/>
<evidence type="ECO:0000313" key="3">
    <source>
        <dbReference type="EMBL" id="TFB30312.1"/>
    </source>
</evidence>
<feature type="chain" id="PRO_5044605357" description="Lipoprotein" evidence="1">
    <location>
        <begin position="22"/>
        <end position="313"/>
    </location>
</feature>